<accession>A0A4C1SFJ1</accession>
<dbReference type="AlphaFoldDB" id="A0A4C1SFJ1"/>
<feature type="region of interest" description="Disordered" evidence="1">
    <location>
        <begin position="108"/>
        <end position="140"/>
    </location>
</feature>
<comment type="caution">
    <text evidence="2">The sequence shown here is derived from an EMBL/GenBank/DDBJ whole genome shotgun (WGS) entry which is preliminary data.</text>
</comment>
<name>A0A4C1SFJ1_EUMVA</name>
<dbReference type="EMBL" id="BGZK01003382">
    <property type="protein sequence ID" value="GBP00656.1"/>
    <property type="molecule type" value="Genomic_DNA"/>
</dbReference>
<reference evidence="2 3" key="1">
    <citation type="journal article" date="2019" name="Commun. Biol.">
        <title>The bagworm genome reveals a unique fibroin gene that provides high tensile strength.</title>
        <authorList>
            <person name="Kono N."/>
            <person name="Nakamura H."/>
            <person name="Ohtoshi R."/>
            <person name="Tomita M."/>
            <person name="Numata K."/>
            <person name="Arakawa K."/>
        </authorList>
    </citation>
    <scope>NUCLEOTIDE SEQUENCE [LARGE SCALE GENOMIC DNA]</scope>
</reference>
<evidence type="ECO:0000313" key="2">
    <source>
        <dbReference type="EMBL" id="GBP00656.1"/>
    </source>
</evidence>
<dbReference type="Proteomes" id="UP000299102">
    <property type="component" value="Unassembled WGS sequence"/>
</dbReference>
<evidence type="ECO:0000313" key="3">
    <source>
        <dbReference type="Proteomes" id="UP000299102"/>
    </source>
</evidence>
<proteinExistence type="predicted"/>
<evidence type="ECO:0000256" key="1">
    <source>
        <dbReference type="SAM" id="MobiDB-lite"/>
    </source>
</evidence>
<gene>
    <name evidence="2" type="ORF">EVAR_100470_1</name>
</gene>
<organism evidence="2 3">
    <name type="scientific">Eumeta variegata</name>
    <name type="common">Bagworm moth</name>
    <name type="synonym">Eumeta japonica</name>
    <dbReference type="NCBI Taxonomy" id="151549"/>
    <lineage>
        <taxon>Eukaryota</taxon>
        <taxon>Metazoa</taxon>
        <taxon>Ecdysozoa</taxon>
        <taxon>Arthropoda</taxon>
        <taxon>Hexapoda</taxon>
        <taxon>Insecta</taxon>
        <taxon>Pterygota</taxon>
        <taxon>Neoptera</taxon>
        <taxon>Endopterygota</taxon>
        <taxon>Lepidoptera</taxon>
        <taxon>Glossata</taxon>
        <taxon>Ditrysia</taxon>
        <taxon>Tineoidea</taxon>
        <taxon>Psychidae</taxon>
        <taxon>Oiketicinae</taxon>
        <taxon>Eumeta</taxon>
    </lineage>
</organism>
<protein>
    <submittedName>
        <fullName evidence="2">Uncharacterized protein</fullName>
    </submittedName>
</protein>
<sequence length="140" mass="16170">MTHTITLKSYLQRITGECQALATTTVVDESYLIMPEGLRDKITLQSAPIALISEENRIHLRSLQRAKEHMSELRNDNWPNLTIYRHSTRRTGNCSEIRYSRDDALSRETIFRPPLMTTKRQRGSSRQPPEPEPPASEPMH</sequence>
<keyword evidence="3" id="KW-1185">Reference proteome</keyword>
<feature type="compositionally biased region" description="Pro residues" evidence="1">
    <location>
        <begin position="128"/>
        <end position="140"/>
    </location>
</feature>